<comment type="caution">
    <text evidence="2">The sequence shown here is derived from an EMBL/GenBank/DDBJ whole genome shotgun (WGS) entry which is preliminary data.</text>
</comment>
<protein>
    <submittedName>
        <fullName evidence="2">Uncharacterized protein</fullName>
    </submittedName>
</protein>
<accession>A0ABU9AUH8</accession>
<dbReference type="Proteomes" id="UP001371305">
    <property type="component" value="Unassembled WGS sequence"/>
</dbReference>
<evidence type="ECO:0000256" key="1">
    <source>
        <dbReference type="SAM" id="Phobius"/>
    </source>
</evidence>
<name>A0ABU9AUH8_9BACT</name>
<keyword evidence="1" id="KW-1133">Transmembrane helix</keyword>
<dbReference type="EMBL" id="JBBUKT010000002">
    <property type="protein sequence ID" value="MEK7950310.1"/>
    <property type="molecule type" value="Genomic_DNA"/>
</dbReference>
<keyword evidence="1" id="KW-0812">Transmembrane</keyword>
<evidence type="ECO:0000313" key="3">
    <source>
        <dbReference type="Proteomes" id="UP001371305"/>
    </source>
</evidence>
<keyword evidence="3" id="KW-1185">Reference proteome</keyword>
<dbReference type="RefSeq" id="WP_341403783.1">
    <property type="nucleotide sequence ID" value="NZ_JBBUKT010000002.1"/>
</dbReference>
<feature type="transmembrane region" description="Helical" evidence="1">
    <location>
        <begin position="74"/>
        <end position="93"/>
    </location>
</feature>
<reference evidence="2 3" key="1">
    <citation type="submission" date="2024-04" db="EMBL/GenBank/DDBJ databases">
        <title>Luteolibacter sp. isolated from soil.</title>
        <authorList>
            <person name="An J."/>
        </authorList>
    </citation>
    <scope>NUCLEOTIDE SEQUENCE [LARGE SCALE GENOMIC DNA]</scope>
    <source>
        <strain evidence="2 3">Y139</strain>
    </source>
</reference>
<evidence type="ECO:0000313" key="2">
    <source>
        <dbReference type="EMBL" id="MEK7950310.1"/>
    </source>
</evidence>
<feature type="transmembrane region" description="Helical" evidence="1">
    <location>
        <begin position="120"/>
        <end position="140"/>
    </location>
</feature>
<feature type="transmembrane region" description="Helical" evidence="1">
    <location>
        <begin position="32"/>
        <end position="54"/>
    </location>
</feature>
<feature type="transmembrane region" description="Helical" evidence="1">
    <location>
        <begin position="152"/>
        <end position="172"/>
    </location>
</feature>
<keyword evidence="1" id="KW-0472">Membrane</keyword>
<organism evidence="2 3">
    <name type="scientific">Luteolibacter soli</name>
    <dbReference type="NCBI Taxonomy" id="3135280"/>
    <lineage>
        <taxon>Bacteria</taxon>
        <taxon>Pseudomonadati</taxon>
        <taxon>Verrucomicrobiota</taxon>
        <taxon>Verrucomicrobiia</taxon>
        <taxon>Verrucomicrobiales</taxon>
        <taxon>Verrucomicrobiaceae</taxon>
        <taxon>Luteolibacter</taxon>
    </lineage>
</organism>
<proteinExistence type="predicted"/>
<sequence length="178" mass="19818">MMEEPEWEREEVTGPPVISQLALPFGLRVTILFVRAVIALIVLPTLFSGVLAVWGIVDMSYLWQRPFDAIANRVIVWVSFVGLVTMLCSATWLHGHLGGQTQSADRIGVARSQDHVVRQIFFPALAFTAIYSFLAVLMWVPSLVASGIGKTYPWPLFWGSVGGGSVLLYRYLDRILPK</sequence>
<gene>
    <name evidence="2" type="ORF">WKV53_07380</name>
</gene>